<evidence type="ECO:0000313" key="2">
    <source>
        <dbReference type="EMBL" id="PZD94771.1"/>
    </source>
</evidence>
<proteinExistence type="predicted"/>
<feature type="transmembrane region" description="Helical" evidence="1">
    <location>
        <begin position="20"/>
        <end position="43"/>
    </location>
</feature>
<name>A0A2W1LSG0_9BACL</name>
<feature type="transmembrane region" description="Helical" evidence="1">
    <location>
        <begin position="141"/>
        <end position="162"/>
    </location>
</feature>
<organism evidence="2 3">
    <name type="scientific">Paenibacillus sambharensis</name>
    <dbReference type="NCBI Taxonomy" id="1803190"/>
    <lineage>
        <taxon>Bacteria</taxon>
        <taxon>Bacillati</taxon>
        <taxon>Bacillota</taxon>
        <taxon>Bacilli</taxon>
        <taxon>Bacillales</taxon>
        <taxon>Paenibacillaceae</taxon>
        <taxon>Paenibacillus</taxon>
    </lineage>
</organism>
<dbReference type="EMBL" id="QKRB01000050">
    <property type="protein sequence ID" value="PZD94771.1"/>
    <property type="molecule type" value="Genomic_DNA"/>
</dbReference>
<comment type="caution">
    <text evidence="2">The sequence shown here is derived from an EMBL/GenBank/DDBJ whole genome shotgun (WGS) entry which is preliminary data.</text>
</comment>
<feature type="transmembrane region" description="Helical" evidence="1">
    <location>
        <begin position="174"/>
        <end position="195"/>
    </location>
</feature>
<reference evidence="2 3" key="1">
    <citation type="submission" date="2018-06" db="EMBL/GenBank/DDBJ databases">
        <title>Paenibacillus imtechensis sp. nov.</title>
        <authorList>
            <person name="Pinnaka A.K."/>
            <person name="Singh H."/>
            <person name="Kaur M."/>
        </authorList>
    </citation>
    <scope>NUCLEOTIDE SEQUENCE [LARGE SCALE GENOMIC DNA]</scope>
    <source>
        <strain evidence="2 3">SMB1</strain>
    </source>
</reference>
<keyword evidence="3" id="KW-1185">Reference proteome</keyword>
<feature type="transmembrane region" description="Helical" evidence="1">
    <location>
        <begin position="63"/>
        <end position="81"/>
    </location>
</feature>
<evidence type="ECO:0000256" key="1">
    <source>
        <dbReference type="SAM" id="Phobius"/>
    </source>
</evidence>
<dbReference type="Proteomes" id="UP000249522">
    <property type="component" value="Unassembled WGS sequence"/>
</dbReference>
<evidence type="ECO:0000313" key="3">
    <source>
        <dbReference type="Proteomes" id="UP000249522"/>
    </source>
</evidence>
<accession>A0A2W1LSG0</accession>
<gene>
    <name evidence="2" type="ORF">DNH61_16190</name>
</gene>
<sequence length="233" mass="27327">MNHILSEYRLLKKELFKAGFITLLISALISLLYAADGTLYSIHSSSEVVRLIFGSVTHTPLNWVYWIILCVAYLIMLQFIWKSNLHLFEILQILRFRNISRYWISKFLYGLLFTIFYVLTFILATYIMCYLFGVSIDMDSYVTWIFLCLSLNLYIHALLWLAIKLFFSVEAAHIMTVALFYAGVRIVQPYAPLYYSMYEHISPQVMVVFLLEAAAIAILVMLILWRAKKIDYF</sequence>
<feature type="transmembrane region" description="Helical" evidence="1">
    <location>
        <begin position="201"/>
        <end position="225"/>
    </location>
</feature>
<feature type="transmembrane region" description="Helical" evidence="1">
    <location>
        <begin position="102"/>
        <end position="135"/>
    </location>
</feature>
<protein>
    <submittedName>
        <fullName evidence="2">Uncharacterized protein</fullName>
    </submittedName>
</protein>
<keyword evidence="1" id="KW-0472">Membrane</keyword>
<keyword evidence="1" id="KW-1133">Transmembrane helix</keyword>
<keyword evidence="1" id="KW-0812">Transmembrane</keyword>
<dbReference type="AlphaFoldDB" id="A0A2W1LSG0"/>